<keyword evidence="11" id="KW-1185">Reference proteome</keyword>
<dbReference type="Gene3D" id="1.20.1600.10">
    <property type="entry name" value="Outer membrane efflux proteins (OEP)"/>
    <property type="match status" value="1"/>
</dbReference>
<dbReference type="Pfam" id="PF02321">
    <property type="entry name" value="OEP"/>
    <property type="match status" value="2"/>
</dbReference>
<sequence>MNRAFLLATAMLIATPAGATDLVEAWRAALAHDPTIAGARASRDAGQEAEVQAKALGRPTVQAQGAYQYNRVDVEADLPPDLLPSFSGARSNGRATIGVQAVQPIYDATKRAQAIQLREKSAAAQVQYSGEEQALILRVAEAYFGVLAGEDTLDSYQQQVAAAEEQRRGAQARFDAGRARITDVREAEARRDAAEAQRIAAQAALANAQSSFTELTGLSADDLRRPAAGGPPPALALSLDQASALAERQSPAVKVAEHNARAVGADVDRYRLGGRLVVEGVAGYQGQYRLGGESGSGILPDRIQSASAGIRVTIPLYAGGAIASKEREARSNATRATHDLAAARRDARLQARQAWYAATTGERRVEALRTARASAGLQQSAALTGREVGIRTQNDVLNAQSQSFSTDRDLNQAVYDMLVARLQLAAATGELGPDDVQRVNRLLEARATKATEADNAS</sequence>
<dbReference type="RefSeq" id="WP_089221255.1">
    <property type="nucleotide sequence ID" value="NZ_FZOS01000047.1"/>
</dbReference>
<dbReference type="GO" id="GO:0015562">
    <property type="term" value="F:efflux transmembrane transporter activity"/>
    <property type="evidence" value="ECO:0007669"/>
    <property type="project" value="InterPro"/>
</dbReference>
<feature type="chain" id="PRO_5013258073" evidence="9">
    <location>
        <begin position="20"/>
        <end position="457"/>
    </location>
</feature>
<feature type="signal peptide" evidence="9">
    <location>
        <begin position="1"/>
        <end position="19"/>
    </location>
</feature>
<evidence type="ECO:0000256" key="5">
    <source>
        <dbReference type="ARBA" id="ARBA00022692"/>
    </source>
</evidence>
<feature type="coiled-coil region" evidence="8">
    <location>
        <begin position="146"/>
        <end position="211"/>
    </location>
</feature>
<keyword evidence="8" id="KW-0175">Coiled coil</keyword>
<evidence type="ECO:0000256" key="2">
    <source>
        <dbReference type="ARBA" id="ARBA00007613"/>
    </source>
</evidence>
<keyword evidence="5" id="KW-0812">Transmembrane</keyword>
<keyword evidence="6" id="KW-0472">Membrane</keyword>
<dbReference type="GO" id="GO:0009279">
    <property type="term" value="C:cell outer membrane"/>
    <property type="evidence" value="ECO:0007669"/>
    <property type="project" value="UniProtKB-SubCell"/>
</dbReference>
<proteinExistence type="inferred from homology"/>
<evidence type="ECO:0000313" key="10">
    <source>
        <dbReference type="EMBL" id="SNT13801.1"/>
    </source>
</evidence>
<comment type="similarity">
    <text evidence="2">Belongs to the outer membrane factor (OMF) (TC 1.B.17) family.</text>
</comment>
<keyword evidence="3" id="KW-0813">Transport</keyword>
<dbReference type="SUPFAM" id="SSF56954">
    <property type="entry name" value="Outer membrane efflux proteins (OEP)"/>
    <property type="match status" value="1"/>
</dbReference>
<comment type="subcellular location">
    <subcellularLocation>
        <location evidence="1">Cell outer membrane</location>
    </subcellularLocation>
</comment>
<dbReference type="AlphaFoldDB" id="A0A239K720"/>
<evidence type="ECO:0000256" key="3">
    <source>
        <dbReference type="ARBA" id="ARBA00022448"/>
    </source>
</evidence>
<evidence type="ECO:0000313" key="11">
    <source>
        <dbReference type="Proteomes" id="UP000198281"/>
    </source>
</evidence>
<dbReference type="InterPro" id="IPR010130">
    <property type="entry name" value="T1SS_OMP_TolC"/>
</dbReference>
<accession>A0A239K720</accession>
<dbReference type="InterPro" id="IPR003423">
    <property type="entry name" value="OMP_efflux"/>
</dbReference>
<dbReference type="EMBL" id="FZOS01000047">
    <property type="protein sequence ID" value="SNT13801.1"/>
    <property type="molecule type" value="Genomic_DNA"/>
</dbReference>
<dbReference type="OrthoDB" id="9789368at2"/>
<organism evidence="10 11">
    <name type="scientific">Edaphosphingomonas laterariae</name>
    <dbReference type="NCBI Taxonomy" id="861865"/>
    <lineage>
        <taxon>Bacteria</taxon>
        <taxon>Pseudomonadati</taxon>
        <taxon>Pseudomonadota</taxon>
        <taxon>Alphaproteobacteria</taxon>
        <taxon>Sphingomonadales</taxon>
        <taxon>Rhizorhabdaceae</taxon>
        <taxon>Edaphosphingomonas</taxon>
    </lineage>
</organism>
<evidence type="ECO:0000256" key="1">
    <source>
        <dbReference type="ARBA" id="ARBA00004442"/>
    </source>
</evidence>
<protein>
    <submittedName>
        <fullName evidence="10">Outer membrane protein</fullName>
    </submittedName>
</protein>
<dbReference type="Proteomes" id="UP000198281">
    <property type="component" value="Unassembled WGS sequence"/>
</dbReference>
<keyword evidence="9" id="KW-0732">Signal</keyword>
<evidence type="ECO:0000256" key="9">
    <source>
        <dbReference type="SAM" id="SignalP"/>
    </source>
</evidence>
<name>A0A239K720_9SPHN</name>
<dbReference type="PANTHER" id="PTHR30026:SF20">
    <property type="entry name" value="OUTER MEMBRANE PROTEIN TOLC"/>
    <property type="match status" value="1"/>
</dbReference>
<reference evidence="11" key="1">
    <citation type="submission" date="2017-06" db="EMBL/GenBank/DDBJ databases">
        <authorList>
            <person name="Varghese N."/>
            <person name="Submissions S."/>
        </authorList>
    </citation>
    <scope>NUCLEOTIDE SEQUENCE [LARGE SCALE GENOMIC DNA]</scope>
    <source>
        <strain evidence="11">LNB2</strain>
    </source>
</reference>
<dbReference type="InterPro" id="IPR051906">
    <property type="entry name" value="TolC-like"/>
</dbReference>
<evidence type="ECO:0000256" key="4">
    <source>
        <dbReference type="ARBA" id="ARBA00022452"/>
    </source>
</evidence>
<keyword evidence="7" id="KW-0998">Cell outer membrane</keyword>
<dbReference type="GO" id="GO:1990281">
    <property type="term" value="C:efflux pump complex"/>
    <property type="evidence" value="ECO:0007669"/>
    <property type="project" value="TreeGrafter"/>
</dbReference>
<gene>
    <name evidence="10" type="ORF">SAMN06295912_1474</name>
</gene>
<dbReference type="PANTHER" id="PTHR30026">
    <property type="entry name" value="OUTER MEMBRANE PROTEIN TOLC"/>
    <property type="match status" value="1"/>
</dbReference>
<evidence type="ECO:0000256" key="8">
    <source>
        <dbReference type="SAM" id="Coils"/>
    </source>
</evidence>
<evidence type="ECO:0000256" key="7">
    <source>
        <dbReference type="ARBA" id="ARBA00023237"/>
    </source>
</evidence>
<dbReference type="NCBIfam" id="TIGR01844">
    <property type="entry name" value="type_I_sec_TolC"/>
    <property type="match status" value="1"/>
</dbReference>
<keyword evidence="4" id="KW-1134">Transmembrane beta strand</keyword>
<evidence type="ECO:0000256" key="6">
    <source>
        <dbReference type="ARBA" id="ARBA00023136"/>
    </source>
</evidence>
<dbReference type="GO" id="GO:0015288">
    <property type="term" value="F:porin activity"/>
    <property type="evidence" value="ECO:0007669"/>
    <property type="project" value="TreeGrafter"/>
</dbReference>